<reference evidence="2 3" key="2">
    <citation type="submission" date="2018-05" db="EMBL/GenBank/DDBJ databases">
        <authorList>
            <person name="Lanie J.A."/>
            <person name="Ng W.-L."/>
            <person name="Kazmierczak K.M."/>
            <person name="Andrzejewski T.M."/>
            <person name="Davidsen T.M."/>
            <person name="Wayne K.J."/>
            <person name="Tettelin H."/>
            <person name="Glass J.I."/>
            <person name="Rusch D."/>
            <person name="Podicherti R."/>
            <person name="Tsui H.-C.T."/>
            <person name="Winkler M.E."/>
        </authorList>
    </citation>
    <scope>NUCLEOTIDE SEQUENCE [LARGE SCALE GENOMIC DNA]</scope>
    <source>
        <strain evidence="2 3">C305</strain>
    </source>
</reference>
<accession>A0A2U2X0E7</accession>
<dbReference type="Proteomes" id="UP000245370">
    <property type="component" value="Unassembled WGS sequence"/>
</dbReference>
<reference evidence="2 3" key="1">
    <citation type="submission" date="2018-05" db="EMBL/GenBank/DDBJ databases">
        <title>Brumimicrobium oceani sp. nov., isolated from coastal sediment.</title>
        <authorList>
            <person name="Kou Y."/>
        </authorList>
    </citation>
    <scope>NUCLEOTIDE SEQUENCE [LARGE SCALE GENOMIC DNA]</scope>
    <source>
        <strain evidence="2 3">C305</strain>
    </source>
</reference>
<evidence type="ECO:0000313" key="2">
    <source>
        <dbReference type="EMBL" id="PWH81265.1"/>
    </source>
</evidence>
<evidence type="ECO:0000313" key="3">
    <source>
        <dbReference type="Proteomes" id="UP000245370"/>
    </source>
</evidence>
<dbReference type="InterPro" id="IPR045493">
    <property type="entry name" value="DUF6435"/>
</dbReference>
<dbReference type="RefSeq" id="WP_109360807.1">
    <property type="nucleotide sequence ID" value="NZ_QFRJ01000021.1"/>
</dbReference>
<protein>
    <recommendedName>
        <fullName evidence="4">Lacal_2735 family protein</fullName>
    </recommendedName>
</protein>
<dbReference type="NCBIfam" id="NF033487">
    <property type="entry name" value="Lacal_2735_fam"/>
    <property type="match status" value="1"/>
</dbReference>
<keyword evidence="1" id="KW-0175">Coiled coil</keyword>
<gene>
    <name evidence="2" type="ORF">DIT68_15845</name>
</gene>
<dbReference type="AlphaFoldDB" id="A0A2U2X0E7"/>
<sequence length="52" mass="6251">MGLFKKKTEKEKLEEKYEKLLKEAFNLSKTNRKLSDEKTYEASELLKEIEKL</sequence>
<proteinExistence type="predicted"/>
<dbReference type="Pfam" id="PF20027">
    <property type="entry name" value="DUF6435"/>
    <property type="match status" value="1"/>
</dbReference>
<organism evidence="2 3">
    <name type="scientific">Brumimicrobium oceani</name>
    <dbReference type="NCBI Taxonomy" id="2100725"/>
    <lineage>
        <taxon>Bacteria</taxon>
        <taxon>Pseudomonadati</taxon>
        <taxon>Bacteroidota</taxon>
        <taxon>Flavobacteriia</taxon>
        <taxon>Flavobacteriales</taxon>
        <taxon>Crocinitomicaceae</taxon>
        <taxon>Brumimicrobium</taxon>
    </lineage>
</organism>
<feature type="coiled-coil region" evidence="1">
    <location>
        <begin position="3"/>
        <end position="37"/>
    </location>
</feature>
<dbReference type="EMBL" id="QFRJ01000021">
    <property type="protein sequence ID" value="PWH81265.1"/>
    <property type="molecule type" value="Genomic_DNA"/>
</dbReference>
<name>A0A2U2X0E7_9FLAO</name>
<keyword evidence="3" id="KW-1185">Reference proteome</keyword>
<comment type="caution">
    <text evidence="2">The sequence shown here is derived from an EMBL/GenBank/DDBJ whole genome shotgun (WGS) entry which is preliminary data.</text>
</comment>
<evidence type="ECO:0000256" key="1">
    <source>
        <dbReference type="SAM" id="Coils"/>
    </source>
</evidence>
<evidence type="ECO:0008006" key="4">
    <source>
        <dbReference type="Google" id="ProtNLM"/>
    </source>
</evidence>